<gene>
    <name evidence="13" type="primary">pgeF</name>
    <name evidence="13" type="ORF">ACFFIX_07055</name>
</gene>
<dbReference type="RefSeq" id="WP_378932006.1">
    <property type="nucleotide sequence ID" value="NZ_JBHLVO010000004.1"/>
</dbReference>
<dbReference type="SUPFAM" id="SSF64438">
    <property type="entry name" value="CNF1/YfiH-like putative cysteine hydrolases"/>
    <property type="match status" value="1"/>
</dbReference>
<reference evidence="13 14" key="1">
    <citation type="submission" date="2024-09" db="EMBL/GenBank/DDBJ databases">
        <authorList>
            <person name="Sun Q."/>
            <person name="Mori K."/>
        </authorList>
    </citation>
    <scope>NUCLEOTIDE SEQUENCE [LARGE SCALE GENOMIC DNA]</scope>
    <source>
        <strain evidence="13 14">CCM 7228</strain>
    </source>
</reference>
<organism evidence="13 14">
    <name type="scientific">Metabacillus herbersteinensis</name>
    <dbReference type="NCBI Taxonomy" id="283816"/>
    <lineage>
        <taxon>Bacteria</taxon>
        <taxon>Bacillati</taxon>
        <taxon>Bacillota</taxon>
        <taxon>Bacilli</taxon>
        <taxon>Bacillales</taxon>
        <taxon>Bacillaceae</taxon>
        <taxon>Metabacillus</taxon>
    </lineage>
</organism>
<evidence type="ECO:0000256" key="7">
    <source>
        <dbReference type="ARBA" id="ARBA00022801"/>
    </source>
</evidence>
<dbReference type="Proteomes" id="UP001589854">
    <property type="component" value="Unassembled WGS sequence"/>
</dbReference>
<comment type="catalytic activity">
    <reaction evidence="1">
        <text>inosine + phosphate = alpha-D-ribose 1-phosphate + hypoxanthine</text>
        <dbReference type="Rhea" id="RHEA:27646"/>
        <dbReference type="ChEBI" id="CHEBI:17368"/>
        <dbReference type="ChEBI" id="CHEBI:17596"/>
        <dbReference type="ChEBI" id="CHEBI:43474"/>
        <dbReference type="ChEBI" id="CHEBI:57720"/>
        <dbReference type="EC" id="2.4.2.1"/>
    </reaction>
    <physiologicalReaction direction="left-to-right" evidence="1">
        <dbReference type="Rhea" id="RHEA:27647"/>
    </physiologicalReaction>
</comment>
<protein>
    <recommendedName>
        <fullName evidence="12">Purine nucleoside phosphorylase</fullName>
    </recommendedName>
</protein>
<proteinExistence type="inferred from homology"/>
<comment type="similarity">
    <text evidence="4 12">Belongs to the purine nucleoside phosphorylase YfiH/LACC1 family.</text>
</comment>
<dbReference type="InterPro" id="IPR003730">
    <property type="entry name" value="Cu_polyphenol_OxRdtase"/>
</dbReference>
<evidence type="ECO:0000256" key="1">
    <source>
        <dbReference type="ARBA" id="ARBA00000553"/>
    </source>
</evidence>
<keyword evidence="7" id="KW-0378">Hydrolase</keyword>
<keyword evidence="5" id="KW-0808">Transferase</keyword>
<evidence type="ECO:0000256" key="12">
    <source>
        <dbReference type="RuleBase" id="RU361274"/>
    </source>
</evidence>
<comment type="cofactor">
    <cofactor evidence="2">
        <name>Zn(2+)</name>
        <dbReference type="ChEBI" id="CHEBI:29105"/>
    </cofactor>
</comment>
<dbReference type="Gene3D" id="3.60.140.10">
    <property type="entry name" value="CNF1/YfiH-like putative cysteine hydrolases"/>
    <property type="match status" value="1"/>
</dbReference>
<evidence type="ECO:0000256" key="9">
    <source>
        <dbReference type="ARBA" id="ARBA00047989"/>
    </source>
</evidence>
<keyword evidence="14" id="KW-1185">Reference proteome</keyword>
<dbReference type="NCBIfam" id="TIGR00726">
    <property type="entry name" value="peptidoglycan editing factor PgeF"/>
    <property type="match status" value="1"/>
</dbReference>
<keyword evidence="8" id="KW-0862">Zinc</keyword>
<evidence type="ECO:0000256" key="2">
    <source>
        <dbReference type="ARBA" id="ARBA00001947"/>
    </source>
</evidence>
<evidence type="ECO:0000313" key="13">
    <source>
        <dbReference type="EMBL" id="MFC0271208.1"/>
    </source>
</evidence>
<comment type="catalytic activity">
    <reaction evidence="10">
        <text>adenosine + phosphate = alpha-D-ribose 1-phosphate + adenine</text>
        <dbReference type="Rhea" id="RHEA:27642"/>
        <dbReference type="ChEBI" id="CHEBI:16335"/>
        <dbReference type="ChEBI" id="CHEBI:16708"/>
        <dbReference type="ChEBI" id="CHEBI:43474"/>
        <dbReference type="ChEBI" id="CHEBI:57720"/>
        <dbReference type="EC" id="2.4.2.1"/>
    </reaction>
    <physiologicalReaction direction="left-to-right" evidence="10">
        <dbReference type="Rhea" id="RHEA:27643"/>
    </physiologicalReaction>
</comment>
<dbReference type="InterPro" id="IPR011324">
    <property type="entry name" value="Cytotoxic_necrot_fac-like_cat"/>
</dbReference>
<evidence type="ECO:0000256" key="6">
    <source>
        <dbReference type="ARBA" id="ARBA00022723"/>
    </source>
</evidence>
<dbReference type="CDD" id="cd16833">
    <property type="entry name" value="YfiH"/>
    <property type="match status" value="1"/>
</dbReference>
<evidence type="ECO:0000256" key="4">
    <source>
        <dbReference type="ARBA" id="ARBA00007353"/>
    </source>
</evidence>
<comment type="function">
    <text evidence="3">Purine nucleoside enzyme that catalyzes the phosphorolysis of adenosine and inosine nucleosides, yielding D-ribose 1-phosphate and the respective free bases, adenine and hypoxanthine. Also catalyzes the phosphorolysis of S-methyl-5'-thioadenosine into adenine and S-methyl-5-thio-alpha-D-ribose 1-phosphate. Also has adenosine deaminase activity.</text>
</comment>
<comment type="caution">
    <text evidence="13">The sequence shown here is derived from an EMBL/GenBank/DDBJ whole genome shotgun (WGS) entry which is preliminary data.</text>
</comment>
<evidence type="ECO:0000256" key="8">
    <source>
        <dbReference type="ARBA" id="ARBA00022833"/>
    </source>
</evidence>
<evidence type="ECO:0000256" key="10">
    <source>
        <dbReference type="ARBA" id="ARBA00048968"/>
    </source>
</evidence>
<evidence type="ECO:0000256" key="11">
    <source>
        <dbReference type="ARBA" id="ARBA00049893"/>
    </source>
</evidence>
<dbReference type="PANTHER" id="PTHR30616:SF2">
    <property type="entry name" value="PURINE NUCLEOSIDE PHOSPHORYLASE LACC1"/>
    <property type="match status" value="1"/>
</dbReference>
<sequence length="278" mass="31133">MLKEPFQDRGNSSLKIDTWNELNKNIVAGFTSKHGGKSKGHFESLNLGLHVHDSPIDVIKNREILANSLSFPLSSWVFADQIHSNRIEKVSKNDRGQGAFSYQDSILKSDGLYTDSRNVMLALCYADCVPLYFVAPERSLIGLAHAGWKGTVQDIAGEMVRKWQTDEGVLTEEISVVIGPAIGECCYIVDDHVISHVKPLVQNELLPYNLVSEGQYQLNLKLLNKQLLIKAGIKEKNIVVSNWCTSCEDKLFFSHRRDQGKTGRMLSYVGLKGRLNEV</sequence>
<evidence type="ECO:0000313" key="14">
    <source>
        <dbReference type="Proteomes" id="UP001589854"/>
    </source>
</evidence>
<comment type="catalytic activity">
    <reaction evidence="9">
        <text>adenosine + H2O + H(+) = inosine + NH4(+)</text>
        <dbReference type="Rhea" id="RHEA:24408"/>
        <dbReference type="ChEBI" id="CHEBI:15377"/>
        <dbReference type="ChEBI" id="CHEBI:15378"/>
        <dbReference type="ChEBI" id="CHEBI:16335"/>
        <dbReference type="ChEBI" id="CHEBI:17596"/>
        <dbReference type="ChEBI" id="CHEBI:28938"/>
        <dbReference type="EC" id="3.5.4.4"/>
    </reaction>
    <physiologicalReaction direction="left-to-right" evidence="9">
        <dbReference type="Rhea" id="RHEA:24409"/>
    </physiologicalReaction>
</comment>
<evidence type="ECO:0000256" key="3">
    <source>
        <dbReference type="ARBA" id="ARBA00003215"/>
    </source>
</evidence>
<dbReference type="InterPro" id="IPR038371">
    <property type="entry name" value="Cu_polyphenol_OxRdtase_sf"/>
</dbReference>
<name>A0ABV6GC08_9BACI</name>
<dbReference type="EMBL" id="JBHLVO010000004">
    <property type="protein sequence ID" value="MFC0271208.1"/>
    <property type="molecule type" value="Genomic_DNA"/>
</dbReference>
<comment type="catalytic activity">
    <reaction evidence="11">
        <text>S-methyl-5'-thioadenosine + phosphate = 5-(methylsulfanyl)-alpha-D-ribose 1-phosphate + adenine</text>
        <dbReference type="Rhea" id="RHEA:11852"/>
        <dbReference type="ChEBI" id="CHEBI:16708"/>
        <dbReference type="ChEBI" id="CHEBI:17509"/>
        <dbReference type="ChEBI" id="CHEBI:43474"/>
        <dbReference type="ChEBI" id="CHEBI:58533"/>
        <dbReference type="EC" id="2.4.2.28"/>
    </reaction>
    <physiologicalReaction direction="left-to-right" evidence="11">
        <dbReference type="Rhea" id="RHEA:11853"/>
    </physiologicalReaction>
</comment>
<dbReference type="Pfam" id="PF02578">
    <property type="entry name" value="Cu-oxidase_4"/>
    <property type="match status" value="1"/>
</dbReference>
<keyword evidence="6" id="KW-0479">Metal-binding</keyword>
<accession>A0ABV6GC08</accession>
<dbReference type="PANTHER" id="PTHR30616">
    <property type="entry name" value="UNCHARACTERIZED PROTEIN YFIH"/>
    <property type="match status" value="1"/>
</dbReference>
<evidence type="ECO:0000256" key="5">
    <source>
        <dbReference type="ARBA" id="ARBA00022679"/>
    </source>
</evidence>